<protein>
    <recommendedName>
        <fullName evidence="5">ATP-grasp domain-containing protein</fullName>
    </recommendedName>
</protein>
<dbReference type="InterPro" id="IPR011761">
    <property type="entry name" value="ATP-grasp"/>
</dbReference>
<dbReference type="EMBL" id="BAAANL010000002">
    <property type="protein sequence ID" value="GAA1856350.1"/>
    <property type="molecule type" value="Genomic_DNA"/>
</dbReference>
<dbReference type="PROSITE" id="PS50975">
    <property type="entry name" value="ATP_GRASP"/>
    <property type="match status" value="1"/>
</dbReference>
<comment type="caution">
    <text evidence="6">The sequence shown here is derived from an EMBL/GenBank/DDBJ whole genome shotgun (WGS) entry which is preliminary data.</text>
</comment>
<dbReference type="Gene3D" id="3.40.50.20">
    <property type="match status" value="1"/>
</dbReference>
<evidence type="ECO:0000256" key="1">
    <source>
        <dbReference type="ARBA" id="ARBA00022598"/>
    </source>
</evidence>
<organism evidence="6 7">
    <name type="scientific">Myceligenerans crystallogenes</name>
    <dbReference type="NCBI Taxonomy" id="316335"/>
    <lineage>
        <taxon>Bacteria</taxon>
        <taxon>Bacillati</taxon>
        <taxon>Actinomycetota</taxon>
        <taxon>Actinomycetes</taxon>
        <taxon>Micrococcales</taxon>
        <taxon>Promicromonosporaceae</taxon>
        <taxon>Myceligenerans</taxon>
    </lineage>
</organism>
<keyword evidence="2 4" id="KW-0547">Nucleotide-binding</keyword>
<evidence type="ECO:0000256" key="2">
    <source>
        <dbReference type="ARBA" id="ARBA00022741"/>
    </source>
</evidence>
<sequence>MKILLIMRATYKSYREHLRTLLGEGLEIHLVTGVADARDDHRFANVVPVAGMSEDEVVDTVVRYAKDTGIGFALTFWEADIVVTARVNEYLGQPWANVAAARTARDKSAQRRLLADAGLPSVEFRTLGAGEAGDDALSEIAGWADSVVVKPARLAASVGVKRVTGHEALREAVADIRRVAGGEAWLADFVTDDPDLVVVEEYLPGREVTVDGVVVDGRFHLAGITNKMAMDGPYFEEDYYTLPYRFPEEEGEITGIVQGVVDALGLVQATFNIELRQDAAGRFRVIEFSPRMSGGQNYLNLRTAHGFDLVRVHVRAASAGGSVLTEQDLARHPGRAATCIKFAYRGGRVVRNNAGEAAHSRHFLEYTPSAAPGKLLRQPPEAWYEVAGSLAVAVPFRGLDDIDRVERVADDLDRKLDVVTTGHLSRSAQ</sequence>
<dbReference type="PANTHER" id="PTHR43585">
    <property type="entry name" value="FUMIPYRROLE BIOSYNTHESIS PROTEIN C"/>
    <property type="match status" value="1"/>
</dbReference>
<accession>A0ABP4ZGJ9</accession>
<name>A0ABP4ZGJ9_9MICO</name>
<reference evidence="7" key="1">
    <citation type="journal article" date="2019" name="Int. J. Syst. Evol. Microbiol.">
        <title>The Global Catalogue of Microorganisms (GCM) 10K type strain sequencing project: providing services to taxonomists for standard genome sequencing and annotation.</title>
        <authorList>
            <consortium name="The Broad Institute Genomics Platform"/>
            <consortium name="The Broad Institute Genome Sequencing Center for Infectious Disease"/>
            <person name="Wu L."/>
            <person name="Ma J."/>
        </authorList>
    </citation>
    <scope>NUCLEOTIDE SEQUENCE [LARGE SCALE GENOMIC DNA]</scope>
    <source>
        <strain evidence="7">JCM 14326</strain>
    </source>
</reference>
<dbReference type="Gene3D" id="3.30.470.20">
    <property type="entry name" value="ATP-grasp fold, B domain"/>
    <property type="match status" value="1"/>
</dbReference>
<evidence type="ECO:0000313" key="6">
    <source>
        <dbReference type="EMBL" id="GAA1856350.1"/>
    </source>
</evidence>
<proteinExistence type="predicted"/>
<evidence type="ECO:0000259" key="5">
    <source>
        <dbReference type="PROSITE" id="PS50975"/>
    </source>
</evidence>
<evidence type="ECO:0000313" key="7">
    <source>
        <dbReference type="Proteomes" id="UP001501094"/>
    </source>
</evidence>
<keyword evidence="3 4" id="KW-0067">ATP-binding</keyword>
<dbReference type="PANTHER" id="PTHR43585:SF2">
    <property type="entry name" value="ATP-GRASP ENZYME FSQD"/>
    <property type="match status" value="1"/>
</dbReference>
<evidence type="ECO:0000256" key="3">
    <source>
        <dbReference type="ARBA" id="ARBA00022840"/>
    </source>
</evidence>
<keyword evidence="7" id="KW-1185">Reference proteome</keyword>
<dbReference type="Proteomes" id="UP001501094">
    <property type="component" value="Unassembled WGS sequence"/>
</dbReference>
<dbReference type="InterPro" id="IPR052032">
    <property type="entry name" value="ATP-dep_AA_Ligase"/>
</dbReference>
<feature type="domain" description="ATP-grasp" evidence="5">
    <location>
        <begin position="111"/>
        <end position="318"/>
    </location>
</feature>
<evidence type="ECO:0000256" key="4">
    <source>
        <dbReference type="PROSITE-ProRule" id="PRU00409"/>
    </source>
</evidence>
<dbReference type="Gene3D" id="3.30.1490.20">
    <property type="entry name" value="ATP-grasp fold, A domain"/>
    <property type="match status" value="1"/>
</dbReference>
<dbReference type="RefSeq" id="WP_344100559.1">
    <property type="nucleotide sequence ID" value="NZ_BAAANL010000002.1"/>
</dbReference>
<dbReference type="Pfam" id="PF13535">
    <property type="entry name" value="ATP-grasp_4"/>
    <property type="match status" value="1"/>
</dbReference>
<dbReference type="InterPro" id="IPR013815">
    <property type="entry name" value="ATP_grasp_subdomain_1"/>
</dbReference>
<keyword evidence="1" id="KW-0436">Ligase</keyword>
<dbReference type="SUPFAM" id="SSF56059">
    <property type="entry name" value="Glutathione synthetase ATP-binding domain-like"/>
    <property type="match status" value="1"/>
</dbReference>
<gene>
    <name evidence="6" type="ORF">GCM10009751_11920</name>
</gene>